<sequence>MITLPLRSRLRFPTTLLALIPLLATGCRPADPPPRAEVSSVPQVDAETRLHNVFRRYQVTSYYHDDGEVVLQAPGAKSFRSSETETAPLKVHFTPHDLRVEAYTARIRVLASPDTSDHDREQIEMHAWFDEPESSHFDAQVLRQTWRSAMADRLPLQRVLADEVLRARLSAGLAGPPPQLEWLLADDPMQKLFTPETKFEWIDSASLDGASLQRIAATSRSERFVFWIDPTTSLIRRVELPLPDLAGNGAGIDRSDWSLRLELLSATFEPPRSGQASTFPYPPRDPKWVGAFVPLPPPPPSGLIGRQVSLASLADPVTSPGERRFLLIAIPPDDASDRSAWLRSWMPAVPALASAQSGKTQVIVVSADREVSDALRGLPASAVTIVDPRGASKLTRQLRLDAGAMALVQPAADGQTGKVLLTETAINSSTLSNTFAVIRDAMAGINVPDRIHRDYDAIVADYQDRLEKQRAQ</sequence>
<proteinExistence type="predicted"/>
<gene>
    <name evidence="1" type="ORF">CA85_37640</name>
</gene>
<reference evidence="1 2" key="1">
    <citation type="submission" date="2019-02" db="EMBL/GenBank/DDBJ databases">
        <title>Deep-cultivation of Planctomycetes and their phenomic and genomic characterization uncovers novel biology.</title>
        <authorList>
            <person name="Wiegand S."/>
            <person name="Jogler M."/>
            <person name="Boedeker C."/>
            <person name="Pinto D."/>
            <person name="Vollmers J."/>
            <person name="Rivas-Marin E."/>
            <person name="Kohn T."/>
            <person name="Peeters S.H."/>
            <person name="Heuer A."/>
            <person name="Rast P."/>
            <person name="Oberbeckmann S."/>
            <person name="Bunk B."/>
            <person name="Jeske O."/>
            <person name="Meyerdierks A."/>
            <person name="Storesund J.E."/>
            <person name="Kallscheuer N."/>
            <person name="Luecker S."/>
            <person name="Lage O.M."/>
            <person name="Pohl T."/>
            <person name="Merkel B.J."/>
            <person name="Hornburger P."/>
            <person name="Mueller R.-W."/>
            <person name="Bruemmer F."/>
            <person name="Labrenz M."/>
            <person name="Spormann A.M."/>
            <person name="Op Den Camp H."/>
            <person name="Overmann J."/>
            <person name="Amann R."/>
            <person name="Jetten M.S.M."/>
            <person name="Mascher T."/>
            <person name="Medema M.H."/>
            <person name="Devos D.P."/>
            <person name="Kaster A.-K."/>
            <person name="Ovreas L."/>
            <person name="Rohde M."/>
            <person name="Galperin M.Y."/>
            <person name="Jogler C."/>
        </authorList>
    </citation>
    <scope>NUCLEOTIDE SEQUENCE [LARGE SCALE GENOMIC DNA]</scope>
    <source>
        <strain evidence="1 2">CA85</strain>
    </source>
</reference>
<evidence type="ECO:0000313" key="2">
    <source>
        <dbReference type="Proteomes" id="UP000318053"/>
    </source>
</evidence>
<comment type="caution">
    <text evidence="1">The sequence shown here is derived from an EMBL/GenBank/DDBJ whole genome shotgun (WGS) entry which is preliminary data.</text>
</comment>
<dbReference type="Proteomes" id="UP000318053">
    <property type="component" value="Unassembled WGS sequence"/>
</dbReference>
<dbReference type="PROSITE" id="PS51257">
    <property type="entry name" value="PROKAR_LIPOPROTEIN"/>
    <property type="match status" value="1"/>
</dbReference>
<dbReference type="EMBL" id="SJPK01000010">
    <property type="protein sequence ID" value="TWT64631.1"/>
    <property type="molecule type" value="Genomic_DNA"/>
</dbReference>
<organism evidence="1 2">
    <name type="scientific">Allorhodopirellula solitaria</name>
    <dbReference type="NCBI Taxonomy" id="2527987"/>
    <lineage>
        <taxon>Bacteria</taxon>
        <taxon>Pseudomonadati</taxon>
        <taxon>Planctomycetota</taxon>
        <taxon>Planctomycetia</taxon>
        <taxon>Pirellulales</taxon>
        <taxon>Pirellulaceae</taxon>
        <taxon>Allorhodopirellula</taxon>
    </lineage>
</organism>
<dbReference type="RefSeq" id="WP_186775025.1">
    <property type="nucleotide sequence ID" value="NZ_SJPK01000010.1"/>
</dbReference>
<accession>A0A5C5XQ76</accession>
<protein>
    <submittedName>
        <fullName evidence="1">Uncharacterized protein</fullName>
    </submittedName>
</protein>
<keyword evidence="2" id="KW-1185">Reference proteome</keyword>
<dbReference type="AlphaFoldDB" id="A0A5C5XQ76"/>
<evidence type="ECO:0000313" key="1">
    <source>
        <dbReference type="EMBL" id="TWT64631.1"/>
    </source>
</evidence>
<name>A0A5C5XQ76_9BACT</name>